<dbReference type="Proteomes" id="UP000494165">
    <property type="component" value="Unassembled WGS sequence"/>
</dbReference>
<protein>
    <recommendedName>
        <fullName evidence="4">SOCS box domain-containing protein</fullName>
    </recommendedName>
</protein>
<feature type="domain" description="SOCS box" evidence="4">
    <location>
        <begin position="265"/>
        <end position="308"/>
    </location>
</feature>
<dbReference type="PANTHER" id="PTHR24198">
    <property type="entry name" value="ANKYRIN REPEAT AND PROTEIN KINASE DOMAIN-CONTAINING PROTEIN"/>
    <property type="match status" value="1"/>
</dbReference>
<dbReference type="InterPro" id="IPR001496">
    <property type="entry name" value="SOCS_box"/>
</dbReference>
<dbReference type="OrthoDB" id="21416at2759"/>
<keyword evidence="2 3" id="KW-0040">ANK repeat</keyword>
<feature type="repeat" description="ANK" evidence="3">
    <location>
        <begin position="46"/>
        <end position="78"/>
    </location>
</feature>
<evidence type="ECO:0000313" key="6">
    <source>
        <dbReference type="Proteomes" id="UP000494165"/>
    </source>
</evidence>
<gene>
    <name evidence="5" type="ORF">CLODIP_2_CD04204</name>
</gene>
<evidence type="ECO:0000256" key="3">
    <source>
        <dbReference type="PROSITE-ProRule" id="PRU00023"/>
    </source>
</evidence>
<dbReference type="SMART" id="SM00248">
    <property type="entry name" value="ANK"/>
    <property type="match status" value="4"/>
</dbReference>
<dbReference type="Pfam" id="PF12796">
    <property type="entry name" value="Ank_2"/>
    <property type="match status" value="1"/>
</dbReference>
<dbReference type="InterPro" id="IPR002110">
    <property type="entry name" value="Ankyrin_rpt"/>
</dbReference>
<dbReference type="PROSITE" id="PS50297">
    <property type="entry name" value="ANK_REP_REGION"/>
    <property type="match status" value="1"/>
</dbReference>
<sequence length="308" mass="34329">MEDDEDSDEGPLHWVDCNETDDDIERMLDRLARNPSCLNVHHPANSNGTPLFRAVSYGHHSCVDHLLKAGADPNLDSPTAPVHISVFGDSLAITEMLLKNGALANAIAYANKCTFMLSACRMRAFETAKLLLDHGAITEDLDYLRSLQPEEEGYMYSFMLATPLAIAALEGHHEMFRMLLLRGATPMISAAHHGVCQAVQDAHCVPRLVAHEMVGSAEQKCKMLQTFHEFGGNPMQRLRNKNHAYTKSEASNEVLHKLAKQLACSVRPLRSICRLVIFSAIGRDYENKVQKLNGMVPHPLLRFLKFES</sequence>
<evidence type="ECO:0000313" key="5">
    <source>
        <dbReference type="EMBL" id="CAB3379662.1"/>
    </source>
</evidence>
<dbReference type="PROSITE" id="PS50088">
    <property type="entry name" value="ANK_REPEAT"/>
    <property type="match status" value="1"/>
</dbReference>
<dbReference type="EMBL" id="CADEPI010000191">
    <property type="protein sequence ID" value="CAB3379662.1"/>
    <property type="molecule type" value="Genomic_DNA"/>
</dbReference>
<accession>A0A8S1D7D3</accession>
<reference evidence="5 6" key="1">
    <citation type="submission" date="2020-04" db="EMBL/GenBank/DDBJ databases">
        <authorList>
            <person name="Alioto T."/>
            <person name="Alioto T."/>
            <person name="Gomez Garrido J."/>
        </authorList>
    </citation>
    <scope>NUCLEOTIDE SEQUENCE [LARGE SCALE GENOMIC DNA]</scope>
</reference>
<name>A0A8S1D7D3_9INSE</name>
<keyword evidence="6" id="KW-1185">Reference proteome</keyword>
<dbReference type="SUPFAM" id="SSF48403">
    <property type="entry name" value="Ankyrin repeat"/>
    <property type="match status" value="1"/>
</dbReference>
<evidence type="ECO:0000256" key="1">
    <source>
        <dbReference type="ARBA" id="ARBA00022737"/>
    </source>
</evidence>
<dbReference type="Gene3D" id="1.25.40.20">
    <property type="entry name" value="Ankyrin repeat-containing domain"/>
    <property type="match status" value="2"/>
</dbReference>
<dbReference type="AlphaFoldDB" id="A0A8S1D7D3"/>
<dbReference type="PROSITE" id="PS50225">
    <property type="entry name" value="SOCS"/>
    <property type="match status" value="1"/>
</dbReference>
<proteinExistence type="predicted"/>
<comment type="caution">
    <text evidence="5">The sequence shown here is derived from an EMBL/GenBank/DDBJ whole genome shotgun (WGS) entry which is preliminary data.</text>
</comment>
<evidence type="ECO:0000256" key="2">
    <source>
        <dbReference type="ARBA" id="ARBA00023043"/>
    </source>
</evidence>
<evidence type="ECO:0000259" key="4">
    <source>
        <dbReference type="PROSITE" id="PS50225"/>
    </source>
</evidence>
<dbReference type="Pfam" id="PF00023">
    <property type="entry name" value="Ank"/>
    <property type="match status" value="1"/>
</dbReference>
<dbReference type="PANTHER" id="PTHR24198:SF165">
    <property type="entry name" value="ANKYRIN REPEAT-CONTAINING PROTEIN-RELATED"/>
    <property type="match status" value="1"/>
</dbReference>
<organism evidence="5 6">
    <name type="scientific">Cloeon dipterum</name>
    <dbReference type="NCBI Taxonomy" id="197152"/>
    <lineage>
        <taxon>Eukaryota</taxon>
        <taxon>Metazoa</taxon>
        <taxon>Ecdysozoa</taxon>
        <taxon>Arthropoda</taxon>
        <taxon>Hexapoda</taxon>
        <taxon>Insecta</taxon>
        <taxon>Pterygota</taxon>
        <taxon>Palaeoptera</taxon>
        <taxon>Ephemeroptera</taxon>
        <taxon>Pisciforma</taxon>
        <taxon>Baetidae</taxon>
        <taxon>Cloeon</taxon>
    </lineage>
</organism>
<keyword evidence="1" id="KW-0677">Repeat</keyword>
<dbReference type="InterPro" id="IPR036770">
    <property type="entry name" value="Ankyrin_rpt-contain_sf"/>
</dbReference>